<gene>
    <name evidence="1" type="ORF">AVEN_138550_1</name>
</gene>
<protein>
    <submittedName>
        <fullName evidence="1">Uncharacterized protein</fullName>
    </submittedName>
</protein>
<name>A0A4Y2RLI0_ARAVE</name>
<dbReference type="AlphaFoldDB" id="A0A4Y2RLI0"/>
<dbReference type="OrthoDB" id="5984724at2759"/>
<dbReference type="EMBL" id="BGPR01017607">
    <property type="protein sequence ID" value="GBN76667.1"/>
    <property type="molecule type" value="Genomic_DNA"/>
</dbReference>
<dbReference type="Pfam" id="PF03564">
    <property type="entry name" value="DUF1759"/>
    <property type="match status" value="1"/>
</dbReference>
<evidence type="ECO:0000313" key="2">
    <source>
        <dbReference type="Proteomes" id="UP000499080"/>
    </source>
</evidence>
<evidence type="ECO:0000313" key="1">
    <source>
        <dbReference type="EMBL" id="GBN76667.1"/>
    </source>
</evidence>
<sequence length="196" mass="22645">MIVVPSIATELLFLNPWLQKLTALSRLRGALSQSVTKLENYIKQGTSEDKVVLETKFSKVESIRKKLFELHKRYYELPPEADFTETLEAIEKMKTCLEEMEVSLKYLVSKHNIDDSSTKFNIKENKTENILIVKLPDIPLPQFSEEYEEFGNFKSQFISLIEDNDGLTNTQKLYYLKSSLTGEAKLIETTDETYLS</sequence>
<accession>A0A4Y2RLI0</accession>
<comment type="caution">
    <text evidence="1">The sequence shown here is derived from an EMBL/GenBank/DDBJ whole genome shotgun (WGS) entry which is preliminary data.</text>
</comment>
<keyword evidence="2" id="KW-1185">Reference proteome</keyword>
<reference evidence="1 2" key="1">
    <citation type="journal article" date="2019" name="Sci. Rep.">
        <title>Orb-weaving spider Araneus ventricosus genome elucidates the spidroin gene catalogue.</title>
        <authorList>
            <person name="Kono N."/>
            <person name="Nakamura H."/>
            <person name="Ohtoshi R."/>
            <person name="Moran D.A.P."/>
            <person name="Shinohara A."/>
            <person name="Yoshida Y."/>
            <person name="Fujiwara M."/>
            <person name="Mori M."/>
            <person name="Tomita M."/>
            <person name="Arakawa K."/>
        </authorList>
    </citation>
    <scope>NUCLEOTIDE SEQUENCE [LARGE SCALE GENOMIC DNA]</scope>
</reference>
<organism evidence="1 2">
    <name type="scientific">Araneus ventricosus</name>
    <name type="common">Orbweaver spider</name>
    <name type="synonym">Epeira ventricosa</name>
    <dbReference type="NCBI Taxonomy" id="182803"/>
    <lineage>
        <taxon>Eukaryota</taxon>
        <taxon>Metazoa</taxon>
        <taxon>Ecdysozoa</taxon>
        <taxon>Arthropoda</taxon>
        <taxon>Chelicerata</taxon>
        <taxon>Arachnida</taxon>
        <taxon>Araneae</taxon>
        <taxon>Araneomorphae</taxon>
        <taxon>Entelegynae</taxon>
        <taxon>Araneoidea</taxon>
        <taxon>Araneidae</taxon>
        <taxon>Araneus</taxon>
    </lineage>
</organism>
<proteinExistence type="predicted"/>
<dbReference type="Proteomes" id="UP000499080">
    <property type="component" value="Unassembled WGS sequence"/>
</dbReference>
<dbReference type="InterPro" id="IPR005312">
    <property type="entry name" value="DUF1759"/>
</dbReference>